<comment type="catalytic activity">
    <reaction evidence="8">
        <text>L-seryl-[protein] + ATP = O-phospho-L-seryl-[protein] + ADP + H(+)</text>
        <dbReference type="Rhea" id="RHEA:17989"/>
        <dbReference type="Rhea" id="RHEA-COMP:9863"/>
        <dbReference type="Rhea" id="RHEA-COMP:11604"/>
        <dbReference type="ChEBI" id="CHEBI:15378"/>
        <dbReference type="ChEBI" id="CHEBI:29999"/>
        <dbReference type="ChEBI" id="CHEBI:30616"/>
        <dbReference type="ChEBI" id="CHEBI:83421"/>
        <dbReference type="ChEBI" id="CHEBI:456216"/>
        <dbReference type="EC" id="2.7.11.1"/>
    </reaction>
</comment>
<dbReference type="AlphaFoldDB" id="A0A6A4KK70"/>
<reference evidence="11 12" key="1">
    <citation type="journal article" date="2019" name="Genome Biol. Evol.">
        <title>The Rhododendron genome and chromosomal organization provide insight into shared whole-genome duplications across the heath family (Ericaceae).</title>
        <authorList>
            <person name="Soza V.L."/>
            <person name="Lindsley D."/>
            <person name="Waalkes A."/>
            <person name="Ramage E."/>
            <person name="Patwardhan R.P."/>
            <person name="Burton J.N."/>
            <person name="Adey A."/>
            <person name="Kumar A."/>
            <person name="Qiu R."/>
            <person name="Shendure J."/>
            <person name="Hall B."/>
        </authorList>
    </citation>
    <scope>NUCLEOTIDE SEQUENCE [LARGE SCALE GENOMIC DNA]</scope>
    <source>
        <strain evidence="11">RSF 1966-606</strain>
    </source>
</reference>
<comment type="caution">
    <text evidence="11">The sequence shown here is derived from an EMBL/GenBank/DDBJ whole genome shotgun (WGS) entry which is preliminary data.</text>
</comment>
<dbReference type="PROSITE" id="PS00108">
    <property type="entry name" value="PROTEIN_KINASE_ST"/>
    <property type="match status" value="1"/>
</dbReference>
<dbReference type="Gene3D" id="1.10.510.10">
    <property type="entry name" value="Transferase(Phosphotransferase) domain 1"/>
    <property type="match status" value="1"/>
</dbReference>
<protein>
    <recommendedName>
        <fullName evidence="1">non-specific serine/threonine protein kinase</fullName>
        <ecNumber evidence="1">2.7.11.1</ecNumber>
    </recommendedName>
</protein>
<keyword evidence="3" id="KW-0808">Transferase</keyword>
<evidence type="ECO:0000256" key="9">
    <source>
        <dbReference type="SAM" id="MobiDB-lite"/>
    </source>
</evidence>
<dbReference type="GO" id="GO:0004674">
    <property type="term" value="F:protein serine/threonine kinase activity"/>
    <property type="evidence" value="ECO:0007669"/>
    <property type="project" value="UniProtKB-KW"/>
</dbReference>
<sequence>MNGFTNLEPDYSEFVEVDPTGRYGRYNEILGKGASKTVYRQKHKRVNIRAVKHWCRQILSGLLYLHSHDPPVIHRDLKCDNIFVNGNQGEVKIGDLGLAAMLRKSHAAHCVGTPEFMAPEVYAEEYNELVDIYSFGMCILEMVTFEYPYSECTHPAQIYKKVTSGKKPDALYTVKDPEVREFVEKCLATVSLRLSARELLNDPFLQNDDCEFGLRPIDCQRETDCIDLQPYLELDCVGKTYSNSSFIGYLNGIPFEGQIGWEHHSTEIEQSGIELFEYNDEEHEDHHAHLDITIKGKRREDDSIFLRLRISDTEALSVATEMVAELDITDQDVTKIADMIDGEIGSLVPDWKPGPGIEETPKVANSLFCRNCASNLQILQCSGNGCAAMHGRFEEIWDRHGSLEFSSLGSGESHSEEQNENSDQPTAKEEREREMDHNQELRWLKAKYQIELRKLRDKHLGLVPKPPRLHSSSGVSKHKILDVISSSSDLNHLQGKIIAKSSSIDRHCGSNLNGLVENCFHNEDDSIVAANRLYTGSLIPNTLHRTTSLPVDAIDL</sequence>
<keyword evidence="4" id="KW-0547">Nucleotide-binding</keyword>
<comment type="catalytic activity">
    <reaction evidence="7">
        <text>L-threonyl-[protein] + ATP = O-phospho-L-threonyl-[protein] + ADP + H(+)</text>
        <dbReference type="Rhea" id="RHEA:46608"/>
        <dbReference type="Rhea" id="RHEA-COMP:11060"/>
        <dbReference type="Rhea" id="RHEA-COMP:11605"/>
        <dbReference type="ChEBI" id="CHEBI:15378"/>
        <dbReference type="ChEBI" id="CHEBI:30013"/>
        <dbReference type="ChEBI" id="CHEBI:30616"/>
        <dbReference type="ChEBI" id="CHEBI:61977"/>
        <dbReference type="ChEBI" id="CHEBI:456216"/>
        <dbReference type="EC" id="2.7.11.1"/>
    </reaction>
</comment>
<dbReference type="GO" id="GO:0005524">
    <property type="term" value="F:ATP binding"/>
    <property type="evidence" value="ECO:0007669"/>
    <property type="project" value="UniProtKB-KW"/>
</dbReference>
<keyword evidence="2" id="KW-0723">Serine/threonine-protein kinase</keyword>
<evidence type="ECO:0000256" key="6">
    <source>
        <dbReference type="ARBA" id="ARBA00022840"/>
    </source>
</evidence>
<keyword evidence="5" id="KW-0418">Kinase</keyword>
<dbReference type="OrthoDB" id="4062651at2759"/>
<dbReference type="PROSITE" id="PS50011">
    <property type="entry name" value="PROTEIN_KINASE_DOM"/>
    <property type="match status" value="1"/>
</dbReference>
<dbReference type="EMBL" id="QEFC01003457">
    <property type="protein sequence ID" value="KAE9448103.1"/>
    <property type="molecule type" value="Genomic_DNA"/>
</dbReference>
<evidence type="ECO:0000256" key="5">
    <source>
        <dbReference type="ARBA" id="ARBA00022777"/>
    </source>
</evidence>
<dbReference type="InterPro" id="IPR008271">
    <property type="entry name" value="Ser/Thr_kinase_AS"/>
</dbReference>
<dbReference type="Pfam" id="PF00069">
    <property type="entry name" value="Pkinase"/>
    <property type="match status" value="1"/>
</dbReference>
<dbReference type="SUPFAM" id="SSF56112">
    <property type="entry name" value="Protein kinase-like (PK-like)"/>
    <property type="match status" value="1"/>
</dbReference>
<organism evidence="11 12">
    <name type="scientific">Rhododendron williamsianum</name>
    <dbReference type="NCBI Taxonomy" id="262921"/>
    <lineage>
        <taxon>Eukaryota</taxon>
        <taxon>Viridiplantae</taxon>
        <taxon>Streptophyta</taxon>
        <taxon>Embryophyta</taxon>
        <taxon>Tracheophyta</taxon>
        <taxon>Spermatophyta</taxon>
        <taxon>Magnoliopsida</taxon>
        <taxon>eudicotyledons</taxon>
        <taxon>Gunneridae</taxon>
        <taxon>Pentapetalae</taxon>
        <taxon>asterids</taxon>
        <taxon>Ericales</taxon>
        <taxon>Ericaceae</taxon>
        <taxon>Ericoideae</taxon>
        <taxon>Rhodoreae</taxon>
        <taxon>Rhododendron</taxon>
    </lineage>
</organism>
<feature type="domain" description="Protein kinase" evidence="10">
    <location>
        <begin position="1"/>
        <end position="205"/>
    </location>
</feature>
<evidence type="ECO:0000256" key="3">
    <source>
        <dbReference type="ARBA" id="ARBA00022679"/>
    </source>
</evidence>
<evidence type="ECO:0000313" key="12">
    <source>
        <dbReference type="Proteomes" id="UP000428333"/>
    </source>
</evidence>
<feature type="compositionally biased region" description="Basic and acidic residues" evidence="9">
    <location>
        <begin position="426"/>
        <end position="438"/>
    </location>
</feature>
<evidence type="ECO:0000256" key="7">
    <source>
        <dbReference type="ARBA" id="ARBA00047899"/>
    </source>
</evidence>
<evidence type="ECO:0000313" key="11">
    <source>
        <dbReference type="EMBL" id="KAE9448103.1"/>
    </source>
</evidence>
<dbReference type="FunFam" id="1.10.510.10:FF:000046">
    <property type="entry name" value="probable serine/threonine-protein kinase WNK9"/>
    <property type="match status" value="1"/>
</dbReference>
<dbReference type="SMART" id="SM00220">
    <property type="entry name" value="S_TKc"/>
    <property type="match status" value="1"/>
</dbReference>
<dbReference type="Proteomes" id="UP000428333">
    <property type="component" value="Linkage Group LG12"/>
</dbReference>
<dbReference type="PANTHER" id="PTHR13902">
    <property type="entry name" value="SERINE/THREONINE-PROTEIN KINASE WNK WITH NO LYSINE -RELATED"/>
    <property type="match status" value="1"/>
</dbReference>
<evidence type="ECO:0000256" key="4">
    <source>
        <dbReference type="ARBA" id="ARBA00022741"/>
    </source>
</evidence>
<dbReference type="InterPro" id="IPR011009">
    <property type="entry name" value="Kinase-like_dom_sf"/>
</dbReference>
<evidence type="ECO:0000259" key="10">
    <source>
        <dbReference type="PROSITE" id="PS50011"/>
    </source>
</evidence>
<name>A0A6A4KK70_9ERIC</name>
<keyword evidence="6" id="KW-0067">ATP-binding</keyword>
<dbReference type="EC" id="2.7.11.1" evidence="1"/>
<gene>
    <name evidence="11" type="ORF">C3L33_20000</name>
</gene>
<proteinExistence type="predicted"/>
<keyword evidence="12" id="KW-1185">Reference proteome</keyword>
<evidence type="ECO:0000256" key="1">
    <source>
        <dbReference type="ARBA" id="ARBA00012513"/>
    </source>
</evidence>
<dbReference type="InterPro" id="IPR000719">
    <property type="entry name" value="Prot_kinase_dom"/>
</dbReference>
<evidence type="ECO:0000256" key="2">
    <source>
        <dbReference type="ARBA" id="ARBA00022527"/>
    </source>
</evidence>
<feature type="region of interest" description="Disordered" evidence="9">
    <location>
        <begin position="407"/>
        <end position="438"/>
    </location>
</feature>
<feature type="non-terminal residue" evidence="11">
    <location>
        <position position="1"/>
    </location>
</feature>
<dbReference type="InterPro" id="IPR050588">
    <property type="entry name" value="WNK_Ser-Thr_kinase"/>
</dbReference>
<accession>A0A6A4KK70</accession>
<evidence type="ECO:0000256" key="8">
    <source>
        <dbReference type="ARBA" id="ARBA00048679"/>
    </source>
</evidence>